<dbReference type="SUPFAM" id="SSF49785">
    <property type="entry name" value="Galactose-binding domain-like"/>
    <property type="match status" value="1"/>
</dbReference>
<keyword evidence="1" id="KW-0378">Hydrolase</keyword>
<dbReference type="Gene3D" id="2.60.120.260">
    <property type="entry name" value="Galactose-binding domain-like"/>
    <property type="match status" value="1"/>
</dbReference>
<dbReference type="InterPro" id="IPR036514">
    <property type="entry name" value="SGNH_hydro_sf"/>
</dbReference>
<proteinExistence type="predicted"/>
<dbReference type="EMBL" id="BMIL01000005">
    <property type="protein sequence ID" value="GGC63321.1"/>
    <property type="molecule type" value="Genomic_DNA"/>
</dbReference>
<dbReference type="SUPFAM" id="SSF52266">
    <property type="entry name" value="SGNH hydrolase"/>
    <property type="match status" value="1"/>
</dbReference>
<organism evidence="4 5">
    <name type="scientific">Pedobacter quisquiliarum</name>
    <dbReference type="NCBI Taxonomy" id="1834438"/>
    <lineage>
        <taxon>Bacteria</taxon>
        <taxon>Pseudomonadati</taxon>
        <taxon>Bacteroidota</taxon>
        <taxon>Sphingobacteriia</taxon>
        <taxon>Sphingobacteriales</taxon>
        <taxon>Sphingobacteriaceae</taxon>
        <taxon>Pedobacter</taxon>
    </lineage>
</organism>
<feature type="signal peptide" evidence="2">
    <location>
        <begin position="1"/>
        <end position="23"/>
    </location>
</feature>
<dbReference type="GO" id="GO:0004553">
    <property type="term" value="F:hydrolase activity, hydrolyzing O-glycosyl compounds"/>
    <property type="evidence" value="ECO:0007669"/>
    <property type="project" value="InterPro"/>
</dbReference>
<evidence type="ECO:0000256" key="2">
    <source>
        <dbReference type="SAM" id="SignalP"/>
    </source>
</evidence>
<comment type="caution">
    <text evidence="4">The sequence shown here is derived from an EMBL/GenBank/DDBJ whole genome shotgun (WGS) entry which is preliminary data.</text>
</comment>
<feature type="domain" description="Sialate O-acetylesterase" evidence="3">
    <location>
        <begin position="106"/>
        <end position="229"/>
    </location>
</feature>
<dbReference type="InterPro" id="IPR039329">
    <property type="entry name" value="SIAE"/>
</dbReference>
<feature type="chain" id="PRO_5037846602" evidence="2">
    <location>
        <begin position="24"/>
        <end position="650"/>
    </location>
</feature>
<accession>A0A916U8G2</accession>
<reference evidence="4" key="1">
    <citation type="journal article" date="2014" name="Int. J. Syst. Evol. Microbiol.">
        <title>Complete genome sequence of Corynebacterium casei LMG S-19264T (=DSM 44701T), isolated from a smear-ripened cheese.</title>
        <authorList>
            <consortium name="US DOE Joint Genome Institute (JGI-PGF)"/>
            <person name="Walter F."/>
            <person name="Albersmeier A."/>
            <person name="Kalinowski J."/>
            <person name="Ruckert C."/>
        </authorList>
    </citation>
    <scope>NUCLEOTIDE SEQUENCE</scope>
    <source>
        <strain evidence="4">CGMCC 1.15343</strain>
    </source>
</reference>
<reference evidence="4" key="2">
    <citation type="submission" date="2020-09" db="EMBL/GenBank/DDBJ databases">
        <authorList>
            <person name="Sun Q."/>
            <person name="Zhou Y."/>
        </authorList>
    </citation>
    <scope>NUCLEOTIDE SEQUENCE</scope>
    <source>
        <strain evidence="4">CGMCC 1.15343</strain>
    </source>
</reference>
<dbReference type="GO" id="GO:0001681">
    <property type="term" value="F:sialate O-acetylesterase activity"/>
    <property type="evidence" value="ECO:0007669"/>
    <property type="project" value="InterPro"/>
</dbReference>
<evidence type="ECO:0000259" key="3">
    <source>
        <dbReference type="Pfam" id="PF03629"/>
    </source>
</evidence>
<keyword evidence="2" id="KW-0732">Signal</keyword>
<feature type="domain" description="Sialate O-acetylesterase" evidence="3">
    <location>
        <begin position="420"/>
        <end position="536"/>
    </location>
</feature>
<dbReference type="RefSeq" id="WP_188626373.1">
    <property type="nucleotide sequence ID" value="NZ_BMIL01000005.1"/>
</dbReference>
<gene>
    <name evidence="4" type="ORF">GCM10011387_16180</name>
</gene>
<dbReference type="InterPro" id="IPR008979">
    <property type="entry name" value="Galactose-bd-like_sf"/>
</dbReference>
<dbReference type="PANTHER" id="PTHR22901">
    <property type="entry name" value="SIALATE O-ACETYLESTERASE"/>
    <property type="match status" value="1"/>
</dbReference>
<dbReference type="InterPro" id="IPR005181">
    <property type="entry name" value="SASA"/>
</dbReference>
<dbReference type="Proteomes" id="UP000651668">
    <property type="component" value="Unassembled WGS sequence"/>
</dbReference>
<dbReference type="GO" id="GO:0005975">
    <property type="term" value="P:carbohydrate metabolic process"/>
    <property type="evidence" value="ECO:0007669"/>
    <property type="project" value="InterPro"/>
</dbReference>
<dbReference type="AlphaFoldDB" id="A0A916U8G2"/>
<evidence type="ECO:0000256" key="1">
    <source>
        <dbReference type="ARBA" id="ARBA00022801"/>
    </source>
</evidence>
<evidence type="ECO:0000313" key="5">
    <source>
        <dbReference type="Proteomes" id="UP000651668"/>
    </source>
</evidence>
<evidence type="ECO:0000313" key="4">
    <source>
        <dbReference type="EMBL" id="GGC63321.1"/>
    </source>
</evidence>
<dbReference type="Pfam" id="PF03629">
    <property type="entry name" value="SASA"/>
    <property type="match status" value="2"/>
</dbReference>
<sequence>MKSRSKTFLVALLAIFSFTELPAQVRLPQLVSDGMVLQRNAPLKIWGWAAPAEKISLTFNGKTYNTTASGEGKWHIMMKPLKAGGPYTMNIRASNSIQLKDILIGDVWFCSGQSNMALPMERVKEKFANEVATVNYPEIRNFFIPTIADVSKVREDLPPGKWTPAVPEHILSFGAVSYFFAKDIYNKYKVPIGIINSSVGGTPIQAWTSEEGLKQIPQYASRVEQLKDSLFVKNLVQQTAVKNKAVAAQFTPDDAGLKGAKTWYDPTYVPENWHAFWLPGYWEDQGIRGLKGVVWFRKEITLPESVNGKAGKLMFGAMVDADETYVNGKQVGNVTYKYPPRRYEIPAGLLKAGKNTIVIRLTNTTDKGGFVPDKSYNLLVDGQTIDLRGDWQYKVGQVFTFSKDIPSTPNFSAQDEPTGLYKSMVAPVLPYAIKGVLWYQGETNSHKPEEYETLLKALIADWRSKWAQPNLPFIYAQLPNFMEVDYAPAESKWAVLREGQRRTLAVPNTGMAVGIDAGEWNDIHPLDKQTIGKRMALAAQKVAYGDAKVVAYGPMFESAIVEGDQIRIRFSTTGSGLVAKGDKTLKHFAIAGADKKFVWGTAAIEGNEVVVSSKQIQQPRYVRYAWADNPDFANLYNQEGLPASPFKTDE</sequence>
<dbReference type="PANTHER" id="PTHR22901:SF0">
    <property type="entry name" value="SIALATE O-ACETYLESTERASE"/>
    <property type="match status" value="1"/>
</dbReference>
<keyword evidence="5" id="KW-1185">Reference proteome</keyword>
<name>A0A916U8G2_9SPHI</name>
<protein>
    <submittedName>
        <fullName evidence="4">9-O-acetylesterase</fullName>
    </submittedName>
</protein>
<dbReference type="Gene3D" id="3.40.50.1110">
    <property type="entry name" value="SGNH hydrolase"/>
    <property type="match status" value="1"/>
</dbReference>